<name>A0A0P6Y1P8_9CHLR</name>
<evidence type="ECO:0000313" key="1">
    <source>
        <dbReference type="EMBL" id="KPL85804.1"/>
    </source>
</evidence>
<sequence length="471" mass="51204">MLPRLTLPTPKLLPPLDPNFRPAVLANHAFLSEAQAVGVPLVVGLERSQGEFSRYETWVFPEDHPRAAENLVYAERLVKFLLWQRGGFRVYIGGPARVGAYIAACYGAQGARSFDHHFMGAQVYERPFEVICCRAEDVPAACETSKPLGRHLDGARIGFDLGASDRKVSAVLNGEAVYSEEVIWEPFKHRDPSYHYAEILTALKTAASKLPRVDAIGGSSAGIYIDNRPMVASLFRNIPPERMGEIRELFHRLQGELGVPLVIINDGDVTALAGSMSLEDNGILGIALGSSEAAGYVDAEGYIKGWLNELAFAPVDYNPQAAVDEWSGDRGCGASYFSQQCVFRLAPLAGISLPTGCTDAERLKSAQARLEAGESGAVQIWQSMGVYLGYGLAHYADFYDIRHVLILGRCTSGRGGELLLEGAQQVLGAEFPRLAENIHIQLPDEKSRRVGQSIAAASLPVLKVAEGRHEI</sequence>
<organism evidence="1 2">
    <name type="scientific">Levilinea saccharolytica</name>
    <dbReference type="NCBI Taxonomy" id="229921"/>
    <lineage>
        <taxon>Bacteria</taxon>
        <taxon>Bacillati</taxon>
        <taxon>Chloroflexota</taxon>
        <taxon>Anaerolineae</taxon>
        <taxon>Anaerolineales</taxon>
        <taxon>Anaerolineaceae</taxon>
        <taxon>Levilinea</taxon>
    </lineage>
</organism>
<proteinExistence type="predicted"/>
<accession>A0A0P6Y1P8</accession>
<dbReference type="SUPFAM" id="SSF53067">
    <property type="entry name" value="Actin-like ATPase domain"/>
    <property type="match status" value="1"/>
</dbReference>
<dbReference type="PATRIC" id="fig|229921.5.peg.1996"/>
<dbReference type="Proteomes" id="UP000050501">
    <property type="component" value="Unassembled WGS sequence"/>
</dbReference>
<evidence type="ECO:0000313" key="2">
    <source>
        <dbReference type="Proteomes" id="UP000050501"/>
    </source>
</evidence>
<dbReference type="RefSeq" id="WP_062417239.1">
    <property type="nucleotide sequence ID" value="NZ_DF967974.1"/>
</dbReference>
<gene>
    <name evidence="1" type="ORF">ADN01_05665</name>
</gene>
<dbReference type="AlphaFoldDB" id="A0A0P6Y1P8"/>
<comment type="caution">
    <text evidence="1">The sequence shown here is derived from an EMBL/GenBank/DDBJ whole genome shotgun (WGS) entry which is preliminary data.</text>
</comment>
<reference evidence="1 2" key="1">
    <citation type="submission" date="2015-07" db="EMBL/GenBank/DDBJ databases">
        <title>Genome sequence of Levilinea saccharolytica DSM 16555.</title>
        <authorList>
            <person name="Hemp J."/>
            <person name="Ward L.M."/>
            <person name="Pace L.A."/>
            <person name="Fischer W.W."/>
        </authorList>
    </citation>
    <scope>NUCLEOTIDE SEQUENCE [LARGE SCALE GENOMIC DNA]</scope>
    <source>
        <strain evidence="1 2">KIBI-1</strain>
    </source>
</reference>
<dbReference type="Gene3D" id="3.30.420.40">
    <property type="match status" value="2"/>
</dbReference>
<protein>
    <submittedName>
        <fullName evidence="1">Transcriptional regulator</fullName>
    </submittedName>
</protein>
<dbReference type="OrthoDB" id="1948591at2"/>
<dbReference type="EMBL" id="LGCM01000023">
    <property type="protein sequence ID" value="KPL85804.1"/>
    <property type="molecule type" value="Genomic_DNA"/>
</dbReference>
<dbReference type="STRING" id="229921.ADN01_05665"/>
<dbReference type="InterPro" id="IPR043129">
    <property type="entry name" value="ATPase_NBD"/>
</dbReference>
<keyword evidence="2" id="KW-1185">Reference proteome</keyword>